<feature type="binding site" evidence="16">
    <location>
        <position position="102"/>
    </location>
    <ligand>
        <name>Mg(2+)</name>
        <dbReference type="ChEBI" id="CHEBI:18420"/>
    </ligand>
</feature>
<evidence type="ECO:0000256" key="10">
    <source>
        <dbReference type="ARBA" id="ARBA00022763"/>
    </source>
</evidence>
<evidence type="ECO:0000256" key="6">
    <source>
        <dbReference type="ARBA" id="ARBA00022679"/>
    </source>
</evidence>
<comment type="catalytic activity">
    <reaction evidence="15 16">
        <text>DNA(n) + a 2'-deoxyribonucleoside 5'-triphosphate = DNA(n+1) + diphosphate</text>
        <dbReference type="Rhea" id="RHEA:22508"/>
        <dbReference type="Rhea" id="RHEA-COMP:17339"/>
        <dbReference type="Rhea" id="RHEA-COMP:17340"/>
        <dbReference type="ChEBI" id="CHEBI:33019"/>
        <dbReference type="ChEBI" id="CHEBI:61560"/>
        <dbReference type="ChEBI" id="CHEBI:173112"/>
        <dbReference type="EC" id="2.7.7.7"/>
    </reaction>
</comment>
<evidence type="ECO:0000256" key="7">
    <source>
        <dbReference type="ARBA" id="ARBA00022695"/>
    </source>
</evidence>
<reference evidence="18 19" key="1">
    <citation type="journal article" date="2023" name="Antonie Van Leeuwenhoek">
        <title>Flavobacterium potami sp. nov., a multi-metal resistance genes harbouring bacterium isolated from shallow river silt.</title>
        <authorList>
            <person name="Li S."/>
            <person name="Mao S."/>
            <person name="Mu W."/>
            <person name="Guo B."/>
            <person name="Li C."/>
            <person name="Zhu Q."/>
            <person name="Hou X."/>
            <person name="Zhao Y."/>
            <person name="Wei S."/>
            <person name="Liu H."/>
            <person name="Liu A."/>
        </authorList>
    </citation>
    <scope>NUCLEOTIDE SEQUENCE [LARGE SCALE GENOMIC DNA]</scope>
    <source>
        <strain evidence="18 19">17A</strain>
    </source>
</reference>
<comment type="subunit">
    <text evidence="3 16">Monomer.</text>
</comment>
<feature type="binding site" evidence="16">
    <location>
        <position position="9"/>
    </location>
    <ligand>
        <name>Mg(2+)</name>
        <dbReference type="ChEBI" id="CHEBI:18420"/>
    </ligand>
</feature>
<dbReference type="GO" id="GO:0006261">
    <property type="term" value="P:DNA-templated DNA replication"/>
    <property type="evidence" value="ECO:0007669"/>
    <property type="project" value="UniProtKB-UniRule"/>
</dbReference>
<comment type="function">
    <text evidence="16">Poorly processive, error-prone DNA polymerase involved in untargeted mutagenesis. Copies undamaged DNA at stalled replication forks, which arise in vivo from mismatched or misaligned primer ends. These misaligned primers can be extended by PolIV. Exhibits no 3'-5' exonuclease (proofreading) activity. May be involved in translesional synthesis, in conjunction with the beta clamp from PolIII.</text>
</comment>
<keyword evidence="7 16" id="KW-0548">Nucleotidyltransferase</keyword>
<dbReference type="HAMAP" id="MF_01113">
    <property type="entry name" value="DNApol_IV"/>
    <property type="match status" value="1"/>
</dbReference>
<dbReference type="Gene3D" id="3.40.1170.60">
    <property type="match status" value="1"/>
</dbReference>
<comment type="subcellular location">
    <subcellularLocation>
        <location evidence="1 16">Cytoplasm</location>
    </subcellularLocation>
</comment>
<keyword evidence="4 16" id="KW-0515">Mutator protein</keyword>
<dbReference type="InterPro" id="IPR022880">
    <property type="entry name" value="DNApol_IV"/>
</dbReference>
<keyword evidence="11 16" id="KW-0460">Magnesium</keyword>
<evidence type="ECO:0000256" key="8">
    <source>
        <dbReference type="ARBA" id="ARBA00022705"/>
    </source>
</evidence>
<feature type="domain" description="UmuC" evidence="17">
    <location>
        <begin position="5"/>
        <end position="183"/>
    </location>
</feature>
<dbReference type="GO" id="GO:0009432">
    <property type="term" value="P:SOS response"/>
    <property type="evidence" value="ECO:0007669"/>
    <property type="project" value="TreeGrafter"/>
</dbReference>
<keyword evidence="6 16" id="KW-0808">Transferase</keyword>
<dbReference type="InterPro" id="IPR043502">
    <property type="entry name" value="DNA/RNA_pol_sf"/>
</dbReference>
<dbReference type="Pfam" id="PF00817">
    <property type="entry name" value="IMS"/>
    <property type="match status" value="1"/>
</dbReference>
<evidence type="ECO:0000256" key="1">
    <source>
        <dbReference type="ARBA" id="ARBA00004496"/>
    </source>
</evidence>
<accession>A0A9X1HCC9</accession>
<gene>
    <name evidence="16 18" type="primary">dinB</name>
    <name evidence="18" type="ORF">K6T82_18125</name>
</gene>
<dbReference type="PROSITE" id="PS50173">
    <property type="entry name" value="UMUC"/>
    <property type="match status" value="1"/>
</dbReference>
<dbReference type="EMBL" id="JAINUY010000006">
    <property type="protein sequence ID" value="MBZ4036693.1"/>
    <property type="molecule type" value="Genomic_DNA"/>
</dbReference>
<dbReference type="EC" id="2.7.7.7" evidence="16"/>
<dbReference type="Proteomes" id="UP001139366">
    <property type="component" value="Unassembled WGS sequence"/>
</dbReference>
<dbReference type="GO" id="GO:0000287">
    <property type="term" value="F:magnesium ion binding"/>
    <property type="evidence" value="ECO:0007669"/>
    <property type="project" value="UniProtKB-UniRule"/>
</dbReference>
<dbReference type="NCBIfam" id="NF002677">
    <property type="entry name" value="PRK02406.1"/>
    <property type="match status" value="1"/>
</dbReference>
<dbReference type="GO" id="GO:0006281">
    <property type="term" value="P:DNA repair"/>
    <property type="evidence" value="ECO:0007669"/>
    <property type="project" value="UniProtKB-UniRule"/>
</dbReference>
<dbReference type="RefSeq" id="WP_223708780.1">
    <property type="nucleotide sequence ID" value="NZ_JAINUY010000006.1"/>
</dbReference>
<evidence type="ECO:0000256" key="9">
    <source>
        <dbReference type="ARBA" id="ARBA00022723"/>
    </source>
</evidence>
<evidence type="ECO:0000256" key="11">
    <source>
        <dbReference type="ARBA" id="ARBA00022842"/>
    </source>
</evidence>
<evidence type="ECO:0000256" key="16">
    <source>
        <dbReference type="HAMAP-Rule" id="MF_01113"/>
    </source>
</evidence>
<dbReference type="SUPFAM" id="SSF56672">
    <property type="entry name" value="DNA/RNA polymerases"/>
    <property type="match status" value="1"/>
</dbReference>
<sequence>MGRAIVHMDLDTFFVSCERLTNSGLNGIPLIIGGGERGVVASCSYEARTFGVRSAMPIKMALRLCPQAKVMKGDMELYSKLSHAVTEVIEEKAPVMEKASIDEFYLDITGMDKFYGSYTWTNELAQSVTKETGLPISFSLSVNKTVSKIATGEGKPKGNLEIPEHMVKPFLNPLSIKKIPMVGDATFQLLSRIGVRNIKTLSEMPAEVLQQMIGKNGIELWKKANGIDNAPVEPYTERKSISTEHTFSQDTIDIEKLKRLLQGMVEKLAFQLRSEGWLTSTVVIKIRYANFDTETKQCRVQYTSADHILIKNVTDLFNKLYQRRMRLRLIGIRFSSLVRGTYQINMFEDTEEMLSLYQAMDRMKTRYGFDAVMRGGGATLKPNNKDEILKRKK</sequence>
<dbReference type="Pfam" id="PF11799">
    <property type="entry name" value="IMS_C"/>
    <property type="match status" value="1"/>
</dbReference>
<keyword evidence="10 16" id="KW-0227">DNA damage</keyword>
<dbReference type="FunFam" id="3.40.1170.60:FF:000001">
    <property type="entry name" value="DNA polymerase IV"/>
    <property type="match status" value="1"/>
</dbReference>
<dbReference type="CDD" id="cd03586">
    <property type="entry name" value="PolY_Pol_IV_kappa"/>
    <property type="match status" value="1"/>
</dbReference>
<organism evidence="18 19">
    <name type="scientific">Flavobacterium potami</name>
    <dbReference type="NCBI Taxonomy" id="2872310"/>
    <lineage>
        <taxon>Bacteria</taxon>
        <taxon>Pseudomonadati</taxon>
        <taxon>Bacteroidota</taxon>
        <taxon>Flavobacteriia</taxon>
        <taxon>Flavobacteriales</taxon>
        <taxon>Flavobacteriaceae</taxon>
        <taxon>Flavobacterium</taxon>
    </lineage>
</organism>
<dbReference type="GO" id="GO:0005829">
    <property type="term" value="C:cytosol"/>
    <property type="evidence" value="ECO:0007669"/>
    <property type="project" value="TreeGrafter"/>
</dbReference>
<dbReference type="FunFam" id="3.30.1490.100:FF:000004">
    <property type="entry name" value="DNA polymerase IV"/>
    <property type="match status" value="1"/>
</dbReference>
<feature type="active site" evidence="16">
    <location>
        <position position="103"/>
    </location>
</feature>
<evidence type="ECO:0000259" key="17">
    <source>
        <dbReference type="PROSITE" id="PS50173"/>
    </source>
</evidence>
<dbReference type="GO" id="GO:0003684">
    <property type="term" value="F:damaged DNA binding"/>
    <property type="evidence" value="ECO:0007669"/>
    <property type="project" value="InterPro"/>
</dbReference>
<keyword evidence="5 16" id="KW-0963">Cytoplasm</keyword>
<dbReference type="GO" id="GO:0003887">
    <property type="term" value="F:DNA-directed DNA polymerase activity"/>
    <property type="evidence" value="ECO:0007669"/>
    <property type="project" value="UniProtKB-UniRule"/>
</dbReference>
<dbReference type="PANTHER" id="PTHR11076">
    <property type="entry name" value="DNA REPAIR POLYMERASE UMUC / TRANSFERASE FAMILY MEMBER"/>
    <property type="match status" value="1"/>
</dbReference>
<evidence type="ECO:0000313" key="18">
    <source>
        <dbReference type="EMBL" id="MBZ4036693.1"/>
    </source>
</evidence>
<dbReference type="SUPFAM" id="SSF100879">
    <property type="entry name" value="Lesion bypass DNA polymerase (Y-family), little finger domain"/>
    <property type="match status" value="1"/>
</dbReference>
<comment type="caution">
    <text evidence="18">The sequence shown here is derived from an EMBL/GenBank/DDBJ whole genome shotgun (WGS) entry which is preliminary data.</text>
</comment>
<keyword evidence="14 16" id="KW-0234">DNA repair</keyword>
<dbReference type="InterPro" id="IPR050116">
    <property type="entry name" value="DNA_polymerase-Y"/>
</dbReference>
<evidence type="ECO:0000256" key="5">
    <source>
        <dbReference type="ARBA" id="ARBA00022490"/>
    </source>
</evidence>
<dbReference type="PANTHER" id="PTHR11076:SF33">
    <property type="entry name" value="DNA POLYMERASE KAPPA"/>
    <property type="match status" value="1"/>
</dbReference>
<feature type="site" description="Substrate discrimination" evidence="16">
    <location>
        <position position="14"/>
    </location>
</feature>
<dbReference type="InterPro" id="IPR036775">
    <property type="entry name" value="DNA_pol_Y-fam_lit_finger_sf"/>
</dbReference>
<evidence type="ECO:0000256" key="3">
    <source>
        <dbReference type="ARBA" id="ARBA00011245"/>
    </source>
</evidence>
<comment type="cofactor">
    <cofactor evidence="16">
        <name>Mg(2+)</name>
        <dbReference type="ChEBI" id="CHEBI:18420"/>
    </cofactor>
    <text evidence="16">Binds 2 magnesium ions per subunit.</text>
</comment>
<keyword evidence="12 16" id="KW-0239">DNA-directed DNA polymerase</keyword>
<evidence type="ECO:0000256" key="2">
    <source>
        <dbReference type="ARBA" id="ARBA00010945"/>
    </source>
</evidence>
<name>A0A9X1HCC9_9FLAO</name>
<protein>
    <recommendedName>
        <fullName evidence="16">DNA polymerase IV</fullName>
        <shortName evidence="16">Pol IV</shortName>
        <ecNumber evidence="16">2.7.7.7</ecNumber>
    </recommendedName>
</protein>
<evidence type="ECO:0000256" key="12">
    <source>
        <dbReference type="ARBA" id="ARBA00022932"/>
    </source>
</evidence>
<dbReference type="Gene3D" id="3.30.1490.100">
    <property type="entry name" value="DNA polymerase, Y-family, little finger domain"/>
    <property type="match status" value="1"/>
</dbReference>
<dbReference type="Gene3D" id="3.30.70.270">
    <property type="match status" value="1"/>
</dbReference>
<proteinExistence type="inferred from homology"/>
<evidence type="ECO:0000313" key="19">
    <source>
        <dbReference type="Proteomes" id="UP001139366"/>
    </source>
</evidence>
<keyword evidence="9 16" id="KW-0479">Metal-binding</keyword>
<keyword evidence="8 16" id="KW-0235">DNA replication</keyword>
<dbReference type="Gene3D" id="1.10.150.20">
    <property type="entry name" value="5' to 3' exonuclease, C-terminal subdomain"/>
    <property type="match status" value="1"/>
</dbReference>
<keyword evidence="19" id="KW-1185">Reference proteome</keyword>
<dbReference type="GO" id="GO:0042276">
    <property type="term" value="P:error-prone translesion synthesis"/>
    <property type="evidence" value="ECO:0007669"/>
    <property type="project" value="TreeGrafter"/>
</dbReference>
<dbReference type="InterPro" id="IPR043128">
    <property type="entry name" value="Rev_trsase/Diguanyl_cyclase"/>
</dbReference>
<evidence type="ECO:0000256" key="14">
    <source>
        <dbReference type="ARBA" id="ARBA00023204"/>
    </source>
</evidence>
<dbReference type="InterPro" id="IPR017961">
    <property type="entry name" value="DNA_pol_Y-fam_little_finger"/>
</dbReference>
<evidence type="ECO:0000256" key="13">
    <source>
        <dbReference type="ARBA" id="ARBA00023125"/>
    </source>
</evidence>
<dbReference type="InterPro" id="IPR001126">
    <property type="entry name" value="UmuC"/>
</dbReference>
<dbReference type="AlphaFoldDB" id="A0A9X1HCC9"/>
<keyword evidence="13 16" id="KW-0238">DNA-binding</keyword>
<evidence type="ECO:0000256" key="15">
    <source>
        <dbReference type="ARBA" id="ARBA00049244"/>
    </source>
</evidence>
<comment type="similarity">
    <text evidence="2 16">Belongs to the DNA polymerase type-Y family.</text>
</comment>
<evidence type="ECO:0000256" key="4">
    <source>
        <dbReference type="ARBA" id="ARBA00022457"/>
    </source>
</evidence>